<proteinExistence type="predicted"/>
<evidence type="ECO:0000313" key="2">
    <source>
        <dbReference type="Proteomes" id="UP001470230"/>
    </source>
</evidence>
<protein>
    <submittedName>
        <fullName evidence="1">Uncharacterized protein</fullName>
    </submittedName>
</protein>
<name>A0ABR2HWB3_9EUKA</name>
<evidence type="ECO:0000313" key="1">
    <source>
        <dbReference type="EMBL" id="KAK8853559.1"/>
    </source>
</evidence>
<dbReference type="EMBL" id="JAPFFF010000022">
    <property type="protein sequence ID" value="KAK8853559.1"/>
    <property type="molecule type" value="Genomic_DNA"/>
</dbReference>
<reference evidence="1 2" key="1">
    <citation type="submission" date="2024-04" db="EMBL/GenBank/DDBJ databases">
        <title>Tritrichomonas musculus Genome.</title>
        <authorList>
            <person name="Alves-Ferreira E."/>
            <person name="Grigg M."/>
            <person name="Lorenzi H."/>
            <person name="Galac M."/>
        </authorList>
    </citation>
    <scope>NUCLEOTIDE SEQUENCE [LARGE SCALE GENOMIC DNA]</scope>
    <source>
        <strain evidence="1 2">EAF2021</strain>
    </source>
</reference>
<keyword evidence="2" id="KW-1185">Reference proteome</keyword>
<comment type="caution">
    <text evidence="1">The sequence shown here is derived from an EMBL/GenBank/DDBJ whole genome shotgun (WGS) entry which is preliminary data.</text>
</comment>
<organism evidence="1 2">
    <name type="scientific">Tritrichomonas musculus</name>
    <dbReference type="NCBI Taxonomy" id="1915356"/>
    <lineage>
        <taxon>Eukaryota</taxon>
        <taxon>Metamonada</taxon>
        <taxon>Parabasalia</taxon>
        <taxon>Tritrichomonadida</taxon>
        <taxon>Tritrichomonadidae</taxon>
        <taxon>Tritrichomonas</taxon>
    </lineage>
</organism>
<sequence>MSLRSPNTIPIPQINEYSQQDTSIIDDITDLNINDFQDFVQYIIDSPIFDDSIPSSPEIANQPQTIRFDSLHDLRRFMEKTNLNLDDYQIIMPAKKFRSIRYDKRPKHENKCEFILQKSNK</sequence>
<dbReference type="Proteomes" id="UP001470230">
    <property type="component" value="Unassembled WGS sequence"/>
</dbReference>
<accession>A0ABR2HWB3</accession>
<gene>
    <name evidence="1" type="ORF">M9Y10_017120</name>
</gene>